<evidence type="ECO:0000313" key="9">
    <source>
        <dbReference type="EMBL" id="MDQ0288474.1"/>
    </source>
</evidence>
<evidence type="ECO:0000256" key="8">
    <source>
        <dbReference type="SAM" id="Phobius"/>
    </source>
</evidence>
<evidence type="ECO:0000256" key="1">
    <source>
        <dbReference type="ARBA" id="ARBA00004651"/>
    </source>
</evidence>
<dbReference type="EMBL" id="JAUSVL010000001">
    <property type="protein sequence ID" value="MDQ0288474.1"/>
    <property type="molecule type" value="Genomic_DNA"/>
</dbReference>
<feature type="transmembrane region" description="Helical" evidence="8">
    <location>
        <begin position="51"/>
        <end position="68"/>
    </location>
</feature>
<feature type="transmembrane region" description="Helical" evidence="8">
    <location>
        <begin position="80"/>
        <end position="99"/>
    </location>
</feature>
<organism evidence="9 10">
    <name type="scientific">Oligosphaera ethanolica</name>
    <dbReference type="NCBI Taxonomy" id="760260"/>
    <lineage>
        <taxon>Bacteria</taxon>
        <taxon>Pseudomonadati</taxon>
        <taxon>Lentisphaerota</taxon>
        <taxon>Oligosphaeria</taxon>
        <taxon>Oligosphaerales</taxon>
        <taxon>Oligosphaeraceae</taxon>
        <taxon>Oligosphaera</taxon>
    </lineage>
</organism>
<feature type="transmembrane region" description="Helical" evidence="8">
    <location>
        <begin position="313"/>
        <end position="331"/>
    </location>
</feature>
<proteinExistence type="predicted"/>
<evidence type="ECO:0000256" key="3">
    <source>
        <dbReference type="ARBA" id="ARBA00022475"/>
    </source>
</evidence>
<feature type="transmembrane region" description="Helical" evidence="8">
    <location>
        <begin position="352"/>
        <end position="369"/>
    </location>
</feature>
<sequence>MRQTSFRRPQLSKAAIIFPASFWMAMIINAINLGLVFYASNHFQATPTQIGILYGVYNLCYMLACLLFKKVLQRVQPQSCVIIATCGLLIGLVGIYLSPSLGPAFFFQAICGLSTALFWPPLMGWLTEGYEGSRLGRITGLYNLCWSSGAIIGPLLAGHLGAGDSARPLRYCIAAYALLLAFLWFGNRRQDNAPSVKLPPGTRPATPAAPPATAATPGHGTTMRYPCWLGGLCAWATAGMVLNIYPIFAKTDLGLTEPAIGTLLFVRALAMTSAMSLMGFVKHWHFNFTQLIGGHLLLALAVLGLGISKDMTINMTLLATCGILAGHAYSNSMFHGVSGCPDRTFRMAIHEVVLATGAVIGSVLSGQIYQHLGSATLFVCTALFMLPAIAGDIIWRRTQKH</sequence>
<dbReference type="AlphaFoldDB" id="A0AAE4ALP2"/>
<feature type="transmembrane region" description="Helical" evidence="8">
    <location>
        <begin position="260"/>
        <end position="281"/>
    </location>
</feature>
<gene>
    <name evidence="9" type="ORF">J3R75_000581</name>
</gene>
<dbReference type="Pfam" id="PF07690">
    <property type="entry name" value="MFS_1"/>
    <property type="match status" value="1"/>
</dbReference>
<keyword evidence="3" id="KW-1003">Cell membrane</keyword>
<feature type="transmembrane region" description="Helical" evidence="8">
    <location>
        <begin position="288"/>
        <end position="307"/>
    </location>
</feature>
<dbReference type="InterPro" id="IPR050171">
    <property type="entry name" value="MFS_Transporters"/>
</dbReference>
<feature type="transmembrane region" description="Helical" evidence="8">
    <location>
        <begin position="138"/>
        <end position="162"/>
    </location>
</feature>
<dbReference type="InterPro" id="IPR011701">
    <property type="entry name" value="MFS"/>
</dbReference>
<evidence type="ECO:0000313" key="10">
    <source>
        <dbReference type="Proteomes" id="UP001238163"/>
    </source>
</evidence>
<feature type="compositionally biased region" description="Low complexity" evidence="7">
    <location>
        <begin position="199"/>
        <end position="217"/>
    </location>
</feature>
<evidence type="ECO:0000256" key="2">
    <source>
        <dbReference type="ARBA" id="ARBA00022448"/>
    </source>
</evidence>
<dbReference type="Proteomes" id="UP001238163">
    <property type="component" value="Unassembled WGS sequence"/>
</dbReference>
<evidence type="ECO:0000256" key="4">
    <source>
        <dbReference type="ARBA" id="ARBA00022692"/>
    </source>
</evidence>
<accession>A0AAE4ALP2</accession>
<dbReference type="SUPFAM" id="SSF103473">
    <property type="entry name" value="MFS general substrate transporter"/>
    <property type="match status" value="1"/>
</dbReference>
<dbReference type="GO" id="GO:0022857">
    <property type="term" value="F:transmembrane transporter activity"/>
    <property type="evidence" value="ECO:0007669"/>
    <property type="project" value="InterPro"/>
</dbReference>
<keyword evidence="10" id="KW-1185">Reference proteome</keyword>
<feature type="transmembrane region" description="Helical" evidence="8">
    <location>
        <begin position="20"/>
        <end position="39"/>
    </location>
</feature>
<feature type="transmembrane region" description="Helical" evidence="8">
    <location>
        <begin position="375"/>
        <end position="395"/>
    </location>
</feature>
<feature type="transmembrane region" description="Helical" evidence="8">
    <location>
        <begin position="105"/>
        <end position="126"/>
    </location>
</feature>
<evidence type="ECO:0000256" key="5">
    <source>
        <dbReference type="ARBA" id="ARBA00022989"/>
    </source>
</evidence>
<comment type="subcellular location">
    <subcellularLocation>
        <location evidence="1">Cell membrane</location>
        <topology evidence="1">Multi-pass membrane protein</topology>
    </subcellularLocation>
</comment>
<reference evidence="9" key="1">
    <citation type="submission" date="2023-07" db="EMBL/GenBank/DDBJ databases">
        <title>Genomic Encyclopedia of Type Strains, Phase IV (KMG-IV): sequencing the most valuable type-strain genomes for metagenomic binning, comparative biology and taxonomic classification.</title>
        <authorList>
            <person name="Goeker M."/>
        </authorList>
    </citation>
    <scope>NUCLEOTIDE SEQUENCE</scope>
    <source>
        <strain evidence="9">DSM 24202</strain>
    </source>
</reference>
<evidence type="ECO:0000256" key="6">
    <source>
        <dbReference type="ARBA" id="ARBA00023136"/>
    </source>
</evidence>
<evidence type="ECO:0000256" key="7">
    <source>
        <dbReference type="SAM" id="MobiDB-lite"/>
    </source>
</evidence>
<feature type="transmembrane region" description="Helical" evidence="8">
    <location>
        <begin position="227"/>
        <end position="248"/>
    </location>
</feature>
<protein>
    <submittedName>
        <fullName evidence="9">MFS family arabinose efflux permease</fullName>
    </submittedName>
</protein>
<comment type="caution">
    <text evidence="9">The sequence shown here is derived from an EMBL/GenBank/DDBJ whole genome shotgun (WGS) entry which is preliminary data.</text>
</comment>
<dbReference type="GO" id="GO:0005886">
    <property type="term" value="C:plasma membrane"/>
    <property type="evidence" value="ECO:0007669"/>
    <property type="project" value="UniProtKB-SubCell"/>
</dbReference>
<feature type="region of interest" description="Disordered" evidence="7">
    <location>
        <begin position="195"/>
        <end position="217"/>
    </location>
</feature>
<name>A0AAE4ALP2_9BACT</name>
<keyword evidence="2" id="KW-0813">Transport</keyword>
<feature type="transmembrane region" description="Helical" evidence="8">
    <location>
        <begin position="168"/>
        <end position="185"/>
    </location>
</feature>
<dbReference type="PANTHER" id="PTHR23517">
    <property type="entry name" value="RESISTANCE PROTEIN MDTM, PUTATIVE-RELATED-RELATED"/>
    <property type="match status" value="1"/>
</dbReference>
<keyword evidence="6 8" id="KW-0472">Membrane</keyword>
<keyword evidence="4 8" id="KW-0812">Transmembrane</keyword>
<dbReference type="Gene3D" id="1.20.1250.20">
    <property type="entry name" value="MFS general substrate transporter like domains"/>
    <property type="match status" value="2"/>
</dbReference>
<dbReference type="PANTHER" id="PTHR23517:SF3">
    <property type="entry name" value="INTEGRAL MEMBRANE TRANSPORT PROTEIN"/>
    <property type="match status" value="1"/>
</dbReference>
<dbReference type="RefSeq" id="WP_307259801.1">
    <property type="nucleotide sequence ID" value="NZ_JAUSVL010000001.1"/>
</dbReference>
<keyword evidence="5 8" id="KW-1133">Transmembrane helix</keyword>
<dbReference type="InterPro" id="IPR036259">
    <property type="entry name" value="MFS_trans_sf"/>
</dbReference>